<reference evidence="8" key="1">
    <citation type="submission" date="2014-01" db="EMBL/GenBank/DDBJ databases">
        <title>The Genome Sequence of Anopheles farauti FAR1 (V2).</title>
        <authorList>
            <consortium name="The Broad Institute Genomics Platform"/>
            <person name="Neafsey D.E."/>
            <person name="Besansky N."/>
            <person name="Howell P."/>
            <person name="Walton C."/>
            <person name="Young S.K."/>
            <person name="Zeng Q."/>
            <person name="Gargeya S."/>
            <person name="Fitzgerald M."/>
            <person name="Haas B."/>
            <person name="Abouelleil A."/>
            <person name="Allen A.W."/>
            <person name="Alvarado L."/>
            <person name="Arachchi H.M."/>
            <person name="Berlin A.M."/>
            <person name="Chapman S.B."/>
            <person name="Gainer-Dewar J."/>
            <person name="Goldberg J."/>
            <person name="Griggs A."/>
            <person name="Gujja S."/>
            <person name="Hansen M."/>
            <person name="Howarth C."/>
            <person name="Imamovic A."/>
            <person name="Ireland A."/>
            <person name="Larimer J."/>
            <person name="McCowan C."/>
            <person name="Murphy C."/>
            <person name="Pearson M."/>
            <person name="Poon T.W."/>
            <person name="Priest M."/>
            <person name="Roberts A."/>
            <person name="Saif S."/>
            <person name="Shea T."/>
            <person name="Sisk P."/>
            <person name="Sykes S."/>
            <person name="Wortman J."/>
            <person name="Nusbaum C."/>
            <person name="Birren B."/>
        </authorList>
    </citation>
    <scope>NUCLEOTIDE SEQUENCE [LARGE SCALE GENOMIC DNA]</scope>
    <source>
        <strain evidence="8">FAR1</strain>
    </source>
</reference>
<dbReference type="SMART" id="SM00054">
    <property type="entry name" value="EFh"/>
    <property type="match status" value="4"/>
</dbReference>
<proteinExistence type="inferred from homology"/>
<evidence type="ECO:0000256" key="4">
    <source>
        <dbReference type="ARBA" id="ARBA00023179"/>
    </source>
</evidence>
<dbReference type="EnsemblMetazoa" id="AFAF008836-RA">
    <property type="protein sequence ID" value="AFAF008836-PA"/>
    <property type="gene ID" value="AFAF008836"/>
</dbReference>
<dbReference type="PROSITE" id="PS50222">
    <property type="entry name" value="EF_HAND_2"/>
    <property type="match status" value="4"/>
</dbReference>
<reference evidence="7" key="2">
    <citation type="submission" date="2020-05" db="UniProtKB">
        <authorList>
            <consortium name="EnsemblMetazoa"/>
        </authorList>
    </citation>
    <scope>IDENTIFICATION</scope>
    <source>
        <strain evidence="7">FAR1</strain>
    </source>
</reference>
<evidence type="ECO:0000259" key="6">
    <source>
        <dbReference type="PROSITE" id="PS50222"/>
    </source>
</evidence>
<dbReference type="STRING" id="69004.A0A182QF05"/>
<feature type="domain" description="EF-hand" evidence="6">
    <location>
        <begin position="120"/>
        <end position="155"/>
    </location>
</feature>
<dbReference type="PROSITE" id="PS00018">
    <property type="entry name" value="EF_HAND_1"/>
    <property type="match status" value="2"/>
</dbReference>
<keyword evidence="3" id="KW-0106">Calcium</keyword>
<keyword evidence="1" id="KW-0479">Metal-binding</keyword>
<dbReference type="PANTHER" id="PTHR23048:SF59">
    <property type="entry name" value="EF-HAND SUPERFAMILY PROTEIN"/>
    <property type="match status" value="1"/>
</dbReference>
<organism evidence="7 8">
    <name type="scientific">Anopheles farauti</name>
    <dbReference type="NCBI Taxonomy" id="69004"/>
    <lineage>
        <taxon>Eukaryota</taxon>
        <taxon>Metazoa</taxon>
        <taxon>Ecdysozoa</taxon>
        <taxon>Arthropoda</taxon>
        <taxon>Hexapoda</taxon>
        <taxon>Insecta</taxon>
        <taxon>Pterygota</taxon>
        <taxon>Neoptera</taxon>
        <taxon>Endopterygota</taxon>
        <taxon>Diptera</taxon>
        <taxon>Nematocera</taxon>
        <taxon>Culicoidea</taxon>
        <taxon>Culicidae</taxon>
        <taxon>Anophelinae</taxon>
        <taxon>Anopheles</taxon>
    </lineage>
</organism>
<feature type="domain" description="EF-hand" evidence="6">
    <location>
        <begin position="156"/>
        <end position="190"/>
    </location>
</feature>
<dbReference type="PANTHER" id="PTHR23048">
    <property type="entry name" value="MYOSIN LIGHT CHAIN 1, 3"/>
    <property type="match status" value="1"/>
</dbReference>
<dbReference type="SUPFAM" id="SSF47473">
    <property type="entry name" value="EF-hand"/>
    <property type="match status" value="1"/>
</dbReference>
<dbReference type="InterPro" id="IPR018247">
    <property type="entry name" value="EF_Hand_1_Ca_BS"/>
</dbReference>
<dbReference type="EMBL" id="AXCN02000495">
    <property type="status" value="NOT_ANNOTATED_CDS"/>
    <property type="molecule type" value="Genomic_DNA"/>
</dbReference>
<dbReference type="InterPro" id="IPR011992">
    <property type="entry name" value="EF-hand-dom_pair"/>
</dbReference>
<dbReference type="Proteomes" id="UP000075886">
    <property type="component" value="Unassembled WGS sequence"/>
</dbReference>
<protein>
    <recommendedName>
        <fullName evidence="6">EF-hand domain-containing protein</fullName>
    </recommendedName>
</protein>
<dbReference type="GO" id="GO:0005509">
    <property type="term" value="F:calcium ion binding"/>
    <property type="evidence" value="ECO:0007669"/>
    <property type="project" value="InterPro"/>
</dbReference>
<sequence>RQCPPRSRSVLRRCSRRQLCIIRYRSSSSTTSTTMENSELSKEQMKILKDAFDAFDIEKKGFISLEVVGTILDLLGYALSEEELKEVMEDYDLDESGQIEFEEFIELASNYVEPDEDYDVLRAELREVFMMYDKDGTGYIPVKEFKEILRELDNAVPENDLDQIVDEIDADGSGTVDFEEFMEVMTGPQD</sequence>
<feature type="domain" description="EF-hand" evidence="6">
    <location>
        <begin position="43"/>
        <end position="78"/>
    </location>
</feature>
<dbReference type="CDD" id="cd00051">
    <property type="entry name" value="EFh"/>
    <property type="match status" value="2"/>
</dbReference>
<dbReference type="Gene3D" id="1.10.238.10">
    <property type="entry name" value="EF-hand"/>
    <property type="match status" value="2"/>
</dbReference>
<dbReference type="VEuPathDB" id="VectorBase:AFAF008836"/>
<dbReference type="FunFam" id="1.10.238.10:FF:000103">
    <property type="entry name" value="Troponin C Ib"/>
    <property type="match status" value="1"/>
</dbReference>
<comment type="similarity">
    <text evidence="5">Belongs to the troponin C family.</text>
</comment>
<dbReference type="Pfam" id="PF13499">
    <property type="entry name" value="EF-hand_7"/>
    <property type="match status" value="2"/>
</dbReference>
<evidence type="ECO:0000313" key="8">
    <source>
        <dbReference type="Proteomes" id="UP000075886"/>
    </source>
</evidence>
<evidence type="ECO:0000313" key="7">
    <source>
        <dbReference type="EnsemblMetazoa" id="AFAF008836-PA"/>
    </source>
</evidence>
<evidence type="ECO:0000256" key="5">
    <source>
        <dbReference type="ARBA" id="ARBA00038202"/>
    </source>
</evidence>
<dbReference type="AlphaFoldDB" id="A0A182QF05"/>
<feature type="domain" description="EF-hand" evidence="6">
    <location>
        <begin position="79"/>
        <end position="114"/>
    </location>
</feature>
<keyword evidence="8" id="KW-1185">Reference proteome</keyword>
<dbReference type="GO" id="GO:0016460">
    <property type="term" value="C:myosin II complex"/>
    <property type="evidence" value="ECO:0007669"/>
    <property type="project" value="TreeGrafter"/>
</dbReference>
<keyword evidence="4" id="KW-0514">Muscle protein</keyword>
<dbReference type="InterPro" id="IPR002048">
    <property type="entry name" value="EF_hand_dom"/>
</dbReference>
<evidence type="ECO:0000256" key="3">
    <source>
        <dbReference type="ARBA" id="ARBA00022837"/>
    </source>
</evidence>
<dbReference type="InterPro" id="IPR050230">
    <property type="entry name" value="CALM/Myosin/TropC-like"/>
</dbReference>
<evidence type="ECO:0000256" key="1">
    <source>
        <dbReference type="ARBA" id="ARBA00022723"/>
    </source>
</evidence>
<keyword evidence="2" id="KW-0677">Repeat</keyword>
<name>A0A182QF05_9DIPT</name>
<evidence type="ECO:0000256" key="2">
    <source>
        <dbReference type="ARBA" id="ARBA00022737"/>
    </source>
</evidence>
<accession>A0A182QF05</accession>